<dbReference type="InterPro" id="IPR011576">
    <property type="entry name" value="Pyridox_Oxase_N"/>
</dbReference>
<evidence type="ECO:0000313" key="2">
    <source>
        <dbReference type="EMBL" id="MFC4770269.1"/>
    </source>
</evidence>
<dbReference type="SUPFAM" id="SSF50475">
    <property type="entry name" value="FMN-binding split barrel"/>
    <property type="match status" value="1"/>
</dbReference>
<feature type="domain" description="Pyridoxamine 5'-phosphate oxidase N-terminal" evidence="1">
    <location>
        <begin position="11"/>
        <end position="96"/>
    </location>
</feature>
<reference evidence="3" key="1">
    <citation type="journal article" date="2019" name="Int. J. Syst. Evol. Microbiol.">
        <title>The Global Catalogue of Microorganisms (GCM) 10K type strain sequencing project: providing services to taxonomists for standard genome sequencing and annotation.</title>
        <authorList>
            <consortium name="The Broad Institute Genomics Platform"/>
            <consortium name="The Broad Institute Genome Sequencing Center for Infectious Disease"/>
            <person name="Wu L."/>
            <person name="Ma J."/>
        </authorList>
    </citation>
    <scope>NUCLEOTIDE SEQUENCE [LARGE SCALE GENOMIC DNA]</scope>
    <source>
        <strain evidence="3">WYCCWR 12678</strain>
    </source>
</reference>
<organism evidence="2 3">
    <name type="scientific">Effusibacillus consociatus</name>
    <dbReference type="NCBI Taxonomy" id="1117041"/>
    <lineage>
        <taxon>Bacteria</taxon>
        <taxon>Bacillati</taxon>
        <taxon>Bacillota</taxon>
        <taxon>Bacilli</taxon>
        <taxon>Bacillales</taxon>
        <taxon>Alicyclobacillaceae</taxon>
        <taxon>Effusibacillus</taxon>
    </lineage>
</organism>
<proteinExistence type="predicted"/>
<comment type="caution">
    <text evidence="2">The sequence shown here is derived from an EMBL/GenBank/DDBJ whole genome shotgun (WGS) entry which is preliminary data.</text>
</comment>
<dbReference type="NCBIfam" id="NF005232">
    <property type="entry name" value="PRK06733.1"/>
    <property type="match status" value="1"/>
</dbReference>
<gene>
    <name evidence="2" type="ORF">ACFO8Q_23615</name>
</gene>
<dbReference type="InterPro" id="IPR012349">
    <property type="entry name" value="Split_barrel_FMN-bd"/>
</dbReference>
<evidence type="ECO:0000259" key="1">
    <source>
        <dbReference type="Pfam" id="PF01243"/>
    </source>
</evidence>
<sequence>MAEKVVTELSQDLVNFLQGEKLVFLHTTDFETGAPNVAAISWLLAISPKVIRFAVDPRSRIVSNIKKDGRVSVAVLGPDSCYSISGVAKADTENLEGVALKMIKVEIAIDEVRDVMFYGAKLLAEPKYEKTYDPKLAEKYDTEVYTALKKG</sequence>
<evidence type="ECO:0000313" key="3">
    <source>
        <dbReference type="Proteomes" id="UP001596002"/>
    </source>
</evidence>
<dbReference type="Pfam" id="PF01243">
    <property type="entry name" value="PNPOx_N"/>
    <property type="match status" value="1"/>
</dbReference>
<keyword evidence="3" id="KW-1185">Reference proteome</keyword>
<dbReference type="EMBL" id="JBHSHC010000157">
    <property type="protein sequence ID" value="MFC4770269.1"/>
    <property type="molecule type" value="Genomic_DNA"/>
</dbReference>
<dbReference type="Proteomes" id="UP001596002">
    <property type="component" value="Unassembled WGS sequence"/>
</dbReference>
<name>A0ABV9Q7V7_9BACL</name>
<dbReference type="Gene3D" id="2.30.110.10">
    <property type="entry name" value="Electron Transport, Fmn-binding Protein, Chain A"/>
    <property type="match status" value="1"/>
</dbReference>
<dbReference type="RefSeq" id="WP_380029714.1">
    <property type="nucleotide sequence ID" value="NZ_JBHSHC010000157.1"/>
</dbReference>
<accession>A0ABV9Q7V7</accession>
<protein>
    <submittedName>
        <fullName evidence="2">Pyridoxamine 5'-phosphate oxidase family protein</fullName>
    </submittedName>
</protein>